<keyword evidence="3" id="KW-0472">Membrane</keyword>
<feature type="compositionally biased region" description="Polar residues" evidence="2">
    <location>
        <begin position="985"/>
        <end position="1040"/>
    </location>
</feature>
<dbReference type="Proteomes" id="UP000078550">
    <property type="component" value="Unassembled WGS sequence"/>
</dbReference>
<keyword evidence="3" id="KW-0812">Transmembrane</keyword>
<name>A0A1A9AP60_PLAOA</name>
<keyword evidence="3" id="KW-1133">Transmembrane helix</keyword>
<feature type="compositionally biased region" description="Low complexity" evidence="2">
    <location>
        <begin position="940"/>
        <end position="949"/>
    </location>
</feature>
<evidence type="ECO:0000313" key="4">
    <source>
        <dbReference type="EMBL" id="SBT57982.1"/>
    </source>
</evidence>
<organism evidence="4 5">
    <name type="scientific">Plasmodium ovale wallikeri</name>
    <dbReference type="NCBI Taxonomy" id="864142"/>
    <lineage>
        <taxon>Eukaryota</taxon>
        <taxon>Sar</taxon>
        <taxon>Alveolata</taxon>
        <taxon>Apicomplexa</taxon>
        <taxon>Aconoidasida</taxon>
        <taxon>Haemosporida</taxon>
        <taxon>Plasmodiidae</taxon>
        <taxon>Plasmodium</taxon>
        <taxon>Plasmodium (Plasmodium)</taxon>
    </lineage>
</organism>
<protein>
    <submittedName>
        <fullName evidence="4">STP1 protein</fullName>
    </submittedName>
</protein>
<gene>
    <name evidence="4" type="ORF">POVWA2_082600</name>
</gene>
<feature type="coiled-coil region" evidence="1">
    <location>
        <begin position="1252"/>
        <end position="1286"/>
    </location>
</feature>
<keyword evidence="1" id="KW-0175">Coiled coil</keyword>
<evidence type="ECO:0000313" key="5">
    <source>
        <dbReference type="Proteomes" id="UP000078550"/>
    </source>
</evidence>
<feature type="compositionally biased region" description="Basic and acidic residues" evidence="2">
    <location>
        <begin position="707"/>
        <end position="720"/>
    </location>
</feature>
<feature type="compositionally biased region" description="Polar residues" evidence="2">
    <location>
        <begin position="695"/>
        <end position="706"/>
    </location>
</feature>
<feature type="transmembrane region" description="Helical" evidence="3">
    <location>
        <begin position="223"/>
        <end position="242"/>
    </location>
</feature>
<feature type="compositionally biased region" description="Polar residues" evidence="2">
    <location>
        <begin position="882"/>
        <end position="894"/>
    </location>
</feature>
<feature type="compositionally biased region" description="Polar residues" evidence="2">
    <location>
        <begin position="778"/>
        <end position="810"/>
    </location>
</feature>
<dbReference type="EMBL" id="FLRE01002112">
    <property type="protein sequence ID" value="SBT57982.1"/>
    <property type="molecule type" value="Genomic_DNA"/>
</dbReference>
<proteinExistence type="predicted"/>
<evidence type="ECO:0000256" key="3">
    <source>
        <dbReference type="SAM" id="Phobius"/>
    </source>
</evidence>
<feature type="compositionally biased region" description="Polar residues" evidence="2">
    <location>
        <begin position="733"/>
        <end position="752"/>
    </location>
</feature>
<evidence type="ECO:0000256" key="1">
    <source>
        <dbReference type="SAM" id="Coils"/>
    </source>
</evidence>
<feature type="region of interest" description="Disordered" evidence="2">
    <location>
        <begin position="940"/>
        <end position="1054"/>
    </location>
</feature>
<feature type="region of interest" description="Disordered" evidence="2">
    <location>
        <begin position="666"/>
        <end position="902"/>
    </location>
</feature>
<sequence>MSSSINTAYNVTSSYKEYKHKLDSLTSPSDTTWIPGCDDFAYSRISSSKYDSANICKIAVGFLIHLKEKNIPSYEEEGCRYLYYWLHVKALENKNPIENTLDLYKKLNGTFNEENDGDNKFDKCIHQMNKDTCDKIQRIFSLHETFNIFVNQEPSDVAEKKCNSNCSELFSSYVNDCREIYDYDFCNELKNFREYHNSFVRNIRACQGDQYLLPPVEILDTRIIVAPFVLILVISLILPLLYKFTPFGPWIHQRIGNGNYEEIISIIEGEFEKIQSEIKETFTDDYEICCRNINYYIDLLRAIIKSANVFSKVIQNNIIDKVEEQWKKILKIKDINECTKEIDLDSIRKRCILKHLHDLKLDKKLIMSNLNVYKTFLQEKWEKIIGYTNPEHGHLYIKIENDSVGIIEQYSNFLYSYDYICDFDLDKLSSDDITVSTDIQNLINNISLDKISTVLIRNYMCLNYSVIKMAGDSGYSTFTHYIHIDVFLNWIEGDIKKLIRKYGHKNCGLMHVELCEEIKKIINERKTLILKPMDEKGKKRLNSEWNSQRKGFFDKLFEEEGFINMCYPYKNIGNQSLYQLKSKHIQFCKKRDAWKATVEKKNEYNECVKYNQWVISETTSLTHEFLGNVRVSSLPNVKKYFRTKTQPEGYDPRHIYPKSKLDCKLYNPPPISNPKIPVKKAPTDKLQPPMEPKNISGSQGRDGSSPTDKDRGSAKTKPEENIPPNSKLHIPDSQASSPSKIQTGDTSTFQDTVKTEARGSPVNGGGEKKESIPVQGQPPINSPQSAQAEAPPQTKSLPLSPEVTSPTPAIQSVPEATPTTVKNTTSSQTPVTSSSLTITSDSSLNSGSLLPSNLLPPTDDTKGQDRAPQSSTTSGTLATTLPNQNVPSTASADLSLSPPKAPVLTVSPAVTTANETGTSVSLSASIVTTTDTITTTSPVTVTSSTMSTIQAPIPSTEQVPSVSGSQEPPPPSPSGEPKETVPITEPQQTVIHQSTSSIGRDNEGTSVPTQQDGNKIITLSENTPQQSKDLSLLSNTSLPEGSQPDGKPSITSTKIPPLTTIVSTIIIILAAITLLFQLYKYTPFGFLLGRRRKRRKRDLRRTFVIPEESTYESPNITVHELEDSNLVGQTMENDVYTKLIKINRYKQEMQKRKKKNKKTLIEVHMEVLEESKNNEWELHKGDFLEICSRGFISEENETYRNFPNSKLTIKNIKNEKTIEDIQKQEILWNNWIENHRNILEQWKKEEWFQILKNKWRKEQQIYKERNNKLQENMLNEQETYSILSQKEIWNKWISKQATLIDLFNKEDWFKSMVYAQNKEKNNYHINEYNNTSITSKAELKNERSNHEYCRSKDIIHKLMVQIHMMVLEECIKEDIIKHKELCIDNFIEDMHNNNNYDEKRNIRQCDTDDFNVLEFEEMHTSRNK</sequence>
<evidence type="ECO:0000256" key="2">
    <source>
        <dbReference type="SAM" id="MobiDB-lite"/>
    </source>
</evidence>
<feature type="compositionally biased region" description="Low complexity" evidence="2">
    <location>
        <begin position="870"/>
        <end position="881"/>
    </location>
</feature>
<accession>A0A1A9AP60</accession>
<feature type="transmembrane region" description="Helical" evidence="3">
    <location>
        <begin position="1061"/>
        <end position="1088"/>
    </location>
</feature>
<reference evidence="5" key="1">
    <citation type="submission" date="2016-05" db="EMBL/GenBank/DDBJ databases">
        <authorList>
            <person name="Naeem Raeece"/>
        </authorList>
    </citation>
    <scope>NUCLEOTIDE SEQUENCE [LARGE SCALE GENOMIC DNA]</scope>
</reference>
<feature type="compositionally biased region" description="Low complexity" evidence="2">
    <location>
        <begin position="824"/>
        <end position="858"/>
    </location>
</feature>